<accession>A0A538SB47</accession>
<dbReference type="InterPro" id="IPR003594">
    <property type="entry name" value="HATPase_dom"/>
</dbReference>
<dbReference type="EC" id="2.7.13.3" evidence="2"/>
<dbReference type="SMART" id="SM00388">
    <property type="entry name" value="HisKA"/>
    <property type="match status" value="1"/>
</dbReference>
<dbReference type="SMART" id="SM00387">
    <property type="entry name" value="HATPase_c"/>
    <property type="match status" value="1"/>
</dbReference>
<dbReference type="SUPFAM" id="SSF55781">
    <property type="entry name" value="GAF domain-like"/>
    <property type="match status" value="2"/>
</dbReference>
<gene>
    <name evidence="9" type="ORF">E6K71_06860</name>
</gene>
<dbReference type="CDD" id="cd00082">
    <property type="entry name" value="HisKA"/>
    <property type="match status" value="1"/>
</dbReference>
<comment type="caution">
    <text evidence="9">The sequence shown here is derived from an EMBL/GenBank/DDBJ whole genome shotgun (WGS) entry which is preliminary data.</text>
</comment>
<evidence type="ECO:0000256" key="1">
    <source>
        <dbReference type="ARBA" id="ARBA00000085"/>
    </source>
</evidence>
<dbReference type="Pfam" id="PF13185">
    <property type="entry name" value="GAF_2"/>
    <property type="match status" value="1"/>
</dbReference>
<dbReference type="Gene3D" id="3.30.565.10">
    <property type="entry name" value="Histidine kinase-like ATPase, C-terminal domain"/>
    <property type="match status" value="1"/>
</dbReference>
<dbReference type="PROSITE" id="PS50109">
    <property type="entry name" value="HIS_KIN"/>
    <property type="match status" value="1"/>
</dbReference>
<dbReference type="PANTHER" id="PTHR43711">
    <property type="entry name" value="TWO-COMPONENT HISTIDINE KINASE"/>
    <property type="match status" value="1"/>
</dbReference>
<organism evidence="9 10">
    <name type="scientific">Eiseniibacteriota bacterium</name>
    <dbReference type="NCBI Taxonomy" id="2212470"/>
    <lineage>
        <taxon>Bacteria</taxon>
        <taxon>Candidatus Eiseniibacteriota</taxon>
    </lineage>
</organism>
<dbReference type="SMART" id="SM00065">
    <property type="entry name" value="GAF"/>
    <property type="match status" value="2"/>
</dbReference>
<dbReference type="Gene3D" id="3.30.450.40">
    <property type="match status" value="2"/>
</dbReference>
<keyword evidence="7" id="KW-0472">Membrane</keyword>
<evidence type="ECO:0000259" key="8">
    <source>
        <dbReference type="PROSITE" id="PS50109"/>
    </source>
</evidence>
<keyword evidence="3" id="KW-0597">Phosphoprotein</keyword>
<dbReference type="InterPro" id="IPR004358">
    <property type="entry name" value="Sig_transdc_His_kin-like_C"/>
</dbReference>
<dbReference type="SUPFAM" id="SSF55874">
    <property type="entry name" value="ATPase domain of HSP90 chaperone/DNA topoisomerase II/histidine kinase"/>
    <property type="match status" value="1"/>
</dbReference>
<dbReference type="CDD" id="cd16922">
    <property type="entry name" value="HATPase_EvgS-ArcB-TorS-like"/>
    <property type="match status" value="1"/>
</dbReference>
<dbReference type="Pfam" id="PF00512">
    <property type="entry name" value="HisKA"/>
    <property type="match status" value="1"/>
</dbReference>
<evidence type="ECO:0000256" key="4">
    <source>
        <dbReference type="ARBA" id="ARBA00022679"/>
    </source>
</evidence>
<comment type="catalytic activity">
    <reaction evidence="1">
        <text>ATP + protein L-histidine = ADP + protein N-phospho-L-histidine.</text>
        <dbReference type="EC" id="2.7.13.3"/>
    </reaction>
</comment>
<dbReference type="InterPro" id="IPR003661">
    <property type="entry name" value="HisK_dim/P_dom"/>
</dbReference>
<dbReference type="InterPro" id="IPR050736">
    <property type="entry name" value="Sensor_HK_Regulatory"/>
</dbReference>
<keyword evidence="5" id="KW-0418">Kinase</keyword>
<evidence type="ECO:0000313" key="9">
    <source>
        <dbReference type="EMBL" id="TMQ48587.1"/>
    </source>
</evidence>
<dbReference type="GO" id="GO:0000155">
    <property type="term" value="F:phosphorelay sensor kinase activity"/>
    <property type="evidence" value="ECO:0007669"/>
    <property type="project" value="InterPro"/>
</dbReference>
<proteinExistence type="predicted"/>
<evidence type="ECO:0000313" key="10">
    <source>
        <dbReference type="Proteomes" id="UP000316292"/>
    </source>
</evidence>
<dbReference type="InterPro" id="IPR005467">
    <property type="entry name" value="His_kinase_dom"/>
</dbReference>
<dbReference type="EMBL" id="VBOR01000070">
    <property type="protein sequence ID" value="TMQ48587.1"/>
    <property type="molecule type" value="Genomic_DNA"/>
</dbReference>
<protein>
    <recommendedName>
        <fullName evidence="2">histidine kinase</fullName>
        <ecNumber evidence="2">2.7.13.3</ecNumber>
    </recommendedName>
</protein>
<evidence type="ECO:0000256" key="7">
    <source>
        <dbReference type="ARBA" id="ARBA00023136"/>
    </source>
</evidence>
<reference evidence="9 10" key="1">
    <citation type="journal article" date="2019" name="Nat. Microbiol.">
        <title>Mediterranean grassland soil C-N compound turnover is dependent on rainfall and depth, and is mediated by genomically divergent microorganisms.</title>
        <authorList>
            <person name="Diamond S."/>
            <person name="Andeer P.F."/>
            <person name="Li Z."/>
            <person name="Crits-Christoph A."/>
            <person name="Burstein D."/>
            <person name="Anantharaman K."/>
            <person name="Lane K.R."/>
            <person name="Thomas B.C."/>
            <person name="Pan C."/>
            <person name="Northen T.R."/>
            <person name="Banfield J.F."/>
        </authorList>
    </citation>
    <scope>NUCLEOTIDE SEQUENCE [LARGE SCALE GENOMIC DNA]</scope>
    <source>
        <strain evidence="9">WS_1</strain>
    </source>
</reference>
<dbReference type="InterPro" id="IPR036097">
    <property type="entry name" value="HisK_dim/P_sf"/>
</dbReference>
<dbReference type="InterPro" id="IPR029016">
    <property type="entry name" value="GAF-like_dom_sf"/>
</dbReference>
<keyword evidence="6" id="KW-0902">Two-component regulatory system</keyword>
<dbReference type="PRINTS" id="PR00344">
    <property type="entry name" value="BCTRLSENSOR"/>
</dbReference>
<dbReference type="FunFam" id="1.10.287.130:FF:000001">
    <property type="entry name" value="Two-component sensor histidine kinase"/>
    <property type="match status" value="1"/>
</dbReference>
<dbReference type="Proteomes" id="UP000316292">
    <property type="component" value="Unassembled WGS sequence"/>
</dbReference>
<dbReference type="FunFam" id="3.30.565.10:FF:000006">
    <property type="entry name" value="Sensor histidine kinase WalK"/>
    <property type="match status" value="1"/>
</dbReference>
<dbReference type="SUPFAM" id="SSF47384">
    <property type="entry name" value="Homodimeric domain of signal transducing histidine kinase"/>
    <property type="match status" value="1"/>
</dbReference>
<evidence type="ECO:0000256" key="6">
    <source>
        <dbReference type="ARBA" id="ARBA00023012"/>
    </source>
</evidence>
<dbReference type="Pfam" id="PF02518">
    <property type="entry name" value="HATPase_c"/>
    <property type="match status" value="1"/>
</dbReference>
<evidence type="ECO:0000256" key="3">
    <source>
        <dbReference type="ARBA" id="ARBA00022553"/>
    </source>
</evidence>
<feature type="domain" description="Histidine kinase" evidence="8">
    <location>
        <begin position="208"/>
        <end position="427"/>
    </location>
</feature>
<dbReference type="Gene3D" id="1.10.287.130">
    <property type="match status" value="1"/>
</dbReference>
<dbReference type="AlphaFoldDB" id="A0A538SB47"/>
<dbReference type="Pfam" id="PF01590">
    <property type="entry name" value="GAF"/>
    <property type="match status" value="1"/>
</dbReference>
<dbReference type="InterPro" id="IPR036890">
    <property type="entry name" value="HATPase_C_sf"/>
</dbReference>
<name>A0A538SB47_UNCEI</name>
<dbReference type="PANTHER" id="PTHR43711:SF31">
    <property type="entry name" value="HISTIDINE KINASE"/>
    <property type="match status" value="1"/>
</dbReference>
<evidence type="ECO:0000256" key="5">
    <source>
        <dbReference type="ARBA" id="ARBA00022777"/>
    </source>
</evidence>
<sequence length="614" mass="67844">MTGQAPEKDRNDSSAFRLLPGLSSLSFAVQSAFDAPGLVTAVAQHVLELARADSFTLLLLDYETGELQGDHFERGVTGSRGSCRVTPRPGSFLSQILRRETLIVEDSSTLDETDWKELRQDGNPPEALVGVPIIVGTSLLGVALLGFHRPLRTNARRRRAILFLADQIGLAVDRIRTHAELEQKTVRLEEASASLRRIDEMKSELISVVSHELRTPLTSIKAYTETLIDNVKNPAFQLHEKFLGIINEECDRLTRIVNDVLDLSRMDSGRRRIKAESVELNRLLDEVLPTVEPQLLAKSLTVQRAFAPGLPPLEADMDLLKQVLVNLINNAAKFSRESTAVTIHAMTVAERMKIVVEDRGMGIPPDKLSRVFERFYRVEEGGAERVGGSGLGLAIVKSVVELHGGTIRVESELGQGSRFVLELPLIQRGFRNLMRSLEPFFETPELRTLLSSAVEMVAEVMDARNVSIMFFNEDGTELHIRAAHGLDPDMVARARVKTGASIAGWVAQTCENLLVNDIENDRRFRKLNHPQYETKSLLCVPLRISGEVVGVVNVSSKSTGQPFDPDDLSLLVAISKRVGTALERVRTAGASGDVYTTLNTIRFTTWGCSRSGRT</sequence>
<keyword evidence="4" id="KW-0808">Transferase</keyword>
<evidence type="ECO:0000256" key="2">
    <source>
        <dbReference type="ARBA" id="ARBA00012438"/>
    </source>
</evidence>
<dbReference type="InterPro" id="IPR003018">
    <property type="entry name" value="GAF"/>
</dbReference>